<sequence>MDRNNPLWCLKQRIVGDKRVATSLILDSAVPKIVAQDPNSNDEEYYSQSDGDPNNVFGTDGGNESEDNENTDMICESESDCRETPEQDRFRTYCHACLHCLVWEVKFRLWSAEVSIVTQPFNKSTNYGSETISRDFRNSDRCFRSNKSDKQYESHLLAACSPEHHKQHDDKGQLSGRSE</sequence>
<evidence type="ECO:0000313" key="3">
    <source>
        <dbReference type="Proteomes" id="UP000053331"/>
    </source>
</evidence>
<proteinExistence type="predicted"/>
<organism evidence="2 3">
    <name type="scientific">Halorubrum saccharovorum</name>
    <dbReference type="NCBI Taxonomy" id="2248"/>
    <lineage>
        <taxon>Archaea</taxon>
        <taxon>Methanobacteriati</taxon>
        <taxon>Methanobacteriota</taxon>
        <taxon>Stenosarchaea group</taxon>
        <taxon>Halobacteria</taxon>
        <taxon>Halobacteriales</taxon>
        <taxon>Haloferacaceae</taxon>
        <taxon>Halorubrum</taxon>
    </lineage>
</organism>
<gene>
    <name evidence="2" type="ORF">FK85_15745</name>
</gene>
<evidence type="ECO:0000256" key="1">
    <source>
        <dbReference type="SAM" id="MobiDB-lite"/>
    </source>
</evidence>
<evidence type="ECO:0000313" key="2">
    <source>
        <dbReference type="EMBL" id="KDS91906.1"/>
    </source>
</evidence>
<protein>
    <submittedName>
        <fullName evidence="2">Uncharacterized protein</fullName>
    </submittedName>
</protein>
<reference evidence="2 3" key="1">
    <citation type="journal article" date="2015" name="Genome Announc.">
        <title>Draft genome sequence of a Halorubrum H3 strain isolated from the burlinskoye salt lake (Altai Krai, Russia).</title>
        <authorList>
            <person name="Rozanov A.S."/>
            <person name="Bryanskaya A.V."/>
            <person name="Malup T.K."/>
            <person name="Kotenko A.V."/>
            <person name="Peltek S.E."/>
        </authorList>
    </citation>
    <scope>NUCLEOTIDE SEQUENCE [LARGE SCALE GENOMIC DNA]</scope>
    <source>
        <strain evidence="2 3">H3</strain>
    </source>
</reference>
<dbReference type="AlphaFoldDB" id="A0A081EWW8"/>
<name>A0A081EWW8_9EURY</name>
<feature type="region of interest" description="Disordered" evidence="1">
    <location>
        <begin position="37"/>
        <end position="70"/>
    </location>
</feature>
<keyword evidence="3" id="KW-1185">Reference proteome</keyword>
<dbReference type="Proteomes" id="UP000053331">
    <property type="component" value="Unassembled WGS sequence"/>
</dbReference>
<feature type="compositionally biased region" description="Basic and acidic residues" evidence="1">
    <location>
        <begin position="162"/>
        <end position="179"/>
    </location>
</feature>
<comment type="caution">
    <text evidence="2">The sequence shown here is derived from an EMBL/GenBank/DDBJ whole genome shotgun (WGS) entry which is preliminary data.</text>
</comment>
<feature type="region of interest" description="Disordered" evidence="1">
    <location>
        <begin position="157"/>
        <end position="179"/>
    </location>
</feature>
<accession>A0A081EWW8</accession>
<dbReference type="EMBL" id="JNFH02000025">
    <property type="protein sequence ID" value="KDS91906.1"/>
    <property type="molecule type" value="Genomic_DNA"/>
</dbReference>